<sequence>MKKRCHWVTEDALYIQYHDHEWGVPVKDEHTFFEFLVLECFQAGLNWLTILKKREHFRQAFDAFDYEKIAHYSEEKVSELMQNKGIIRHEGKIRAAINNAQKFIEIQSEFGSFSKFIWGFTEGEVVKNHWERGDEIPANTPLSDEISKALKKRGFKFVGSTTVYAFLQATGIVNDHISSCFCYSPE</sequence>
<dbReference type="InterPro" id="IPR004597">
    <property type="entry name" value="Tag"/>
</dbReference>
<gene>
    <name evidence="10" type="primary">tag</name>
    <name evidence="10" type="ORF">SAMEA104719789_00265</name>
</gene>
<dbReference type="GO" id="GO:0006284">
    <property type="term" value="P:base-excision repair"/>
    <property type="evidence" value="ECO:0007669"/>
    <property type="project" value="InterPro"/>
</dbReference>
<feature type="binding site" evidence="9">
    <location>
        <position position="176"/>
    </location>
    <ligand>
        <name>Zn(2+)</name>
        <dbReference type="ChEBI" id="CHEBI:29105"/>
    </ligand>
</feature>
<evidence type="ECO:0000256" key="9">
    <source>
        <dbReference type="PIRSR" id="PIRSR604597-1"/>
    </source>
</evidence>
<feature type="binding site" evidence="9">
    <location>
        <position position="180"/>
    </location>
    <ligand>
        <name>Zn(2+)</name>
        <dbReference type="ChEBI" id="CHEBI:29105"/>
    </ligand>
</feature>
<dbReference type="PANTHER" id="PTHR30037">
    <property type="entry name" value="DNA-3-METHYLADENINE GLYCOSYLASE 1"/>
    <property type="match status" value="1"/>
</dbReference>
<dbReference type="Gene3D" id="1.10.340.30">
    <property type="entry name" value="Hypothetical protein, domain 2"/>
    <property type="match status" value="1"/>
</dbReference>
<evidence type="ECO:0000256" key="2">
    <source>
        <dbReference type="ARBA" id="ARBA00022763"/>
    </source>
</evidence>
<reference evidence="10 11" key="1">
    <citation type="submission" date="2018-09" db="EMBL/GenBank/DDBJ databases">
        <authorList>
            <consortium name="Pathogen Informatics"/>
        </authorList>
    </citation>
    <scope>NUCLEOTIDE SEQUENCE [LARGE SCALE GENOMIC DNA]</scope>
    <source>
        <strain evidence="10 11">OH-22767</strain>
    </source>
</reference>
<keyword evidence="1 9" id="KW-0479">Metal-binding</keyword>
<dbReference type="InterPro" id="IPR052891">
    <property type="entry name" value="DNA-3mA_glycosylase"/>
</dbReference>
<keyword evidence="11" id="KW-1185">Reference proteome</keyword>
<dbReference type="FunFam" id="1.10.340.30:FF:000009">
    <property type="entry name" value="DNA-3-methyladenine glycosylase I"/>
    <property type="match status" value="1"/>
</dbReference>
<evidence type="ECO:0000256" key="7">
    <source>
        <dbReference type="ARBA" id="ARBA00057608"/>
    </source>
</evidence>
<feature type="binding site" evidence="9">
    <location>
        <position position="18"/>
    </location>
    <ligand>
        <name>Zn(2+)</name>
        <dbReference type="ChEBI" id="CHEBI:29105"/>
    </ligand>
</feature>
<evidence type="ECO:0000256" key="3">
    <source>
        <dbReference type="ARBA" id="ARBA00022801"/>
    </source>
</evidence>
<dbReference type="PANTHER" id="PTHR30037:SF4">
    <property type="entry name" value="DNA-3-METHYLADENINE GLYCOSYLASE I"/>
    <property type="match status" value="1"/>
</dbReference>
<feature type="binding site" evidence="9">
    <location>
        <position position="5"/>
    </location>
    <ligand>
        <name>Zn(2+)</name>
        <dbReference type="ChEBI" id="CHEBI:29105"/>
    </ligand>
</feature>
<dbReference type="Proteomes" id="UP000262142">
    <property type="component" value="Unassembled WGS sequence"/>
</dbReference>
<dbReference type="EMBL" id="UNSC01000001">
    <property type="protein sequence ID" value="SZD71170.1"/>
    <property type="molecule type" value="Genomic_DNA"/>
</dbReference>
<dbReference type="Pfam" id="PF03352">
    <property type="entry name" value="Adenine_glyco"/>
    <property type="match status" value="1"/>
</dbReference>
<evidence type="ECO:0000256" key="1">
    <source>
        <dbReference type="ARBA" id="ARBA00022723"/>
    </source>
</evidence>
<keyword evidence="3 10" id="KW-0378">Hydrolase</keyword>
<evidence type="ECO:0000256" key="8">
    <source>
        <dbReference type="ARBA" id="ARBA00066766"/>
    </source>
</evidence>
<organism evidence="10 11">
    <name type="scientific">Candidatus Ornithobacterium hominis</name>
    <dbReference type="NCBI Taxonomy" id="2497989"/>
    <lineage>
        <taxon>Bacteria</taxon>
        <taxon>Pseudomonadati</taxon>
        <taxon>Bacteroidota</taxon>
        <taxon>Flavobacteriia</taxon>
        <taxon>Flavobacteriales</taxon>
        <taxon>Weeksellaceae</taxon>
        <taxon>Ornithobacterium</taxon>
    </lineage>
</organism>
<evidence type="ECO:0000313" key="10">
    <source>
        <dbReference type="EMBL" id="SZD71170.1"/>
    </source>
</evidence>
<protein>
    <recommendedName>
        <fullName evidence="8">DNA-3-methyladenine glycosylase I</fullName>
        <ecNumber evidence="8">3.2.2.20</ecNumber>
    </recommendedName>
</protein>
<keyword evidence="2" id="KW-0227">DNA damage</keyword>
<evidence type="ECO:0000256" key="4">
    <source>
        <dbReference type="ARBA" id="ARBA00022833"/>
    </source>
</evidence>
<dbReference type="OrthoDB" id="9807664at2"/>
<evidence type="ECO:0000256" key="6">
    <source>
        <dbReference type="ARBA" id="ARBA00052558"/>
    </source>
</evidence>
<comment type="catalytic activity">
    <reaction evidence="6">
        <text>Hydrolysis of alkylated DNA, releasing 3-methyladenine.</text>
        <dbReference type="EC" id="3.2.2.20"/>
    </reaction>
</comment>
<keyword evidence="4 9" id="KW-0862">Zinc</keyword>
<dbReference type="EC" id="3.2.2.20" evidence="8"/>
<evidence type="ECO:0000313" key="11">
    <source>
        <dbReference type="Proteomes" id="UP000262142"/>
    </source>
</evidence>
<dbReference type="GO" id="GO:0008725">
    <property type="term" value="F:DNA-3-methyladenine glycosylase activity"/>
    <property type="evidence" value="ECO:0007669"/>
    <property type="project" value="UniProtKB-EC"/>
</dbReference>
<dbReference type="AlphaFoldDB" id="A0A383TVA9"/>
<accession>A0A383TVA9</accession>
<dbReference type="InterPro" id="IPR011257">
    <property type="entry name" value="DNA_glycosylase"/>
</dbReference>
<keyword evidence="10" id="KW-0326">Glycosidase</keyword>
<dbReference type="NCBIfam" id="TIGR00624">
    <property type="entry name" value="tag"/>
    <property type="match status" value="1"/>
</dbReference>
<comment type="function">
    <text evidence="7">Hydrolysis of the deoxyribose N-glycosidic bond to excise 3-methyladenine from the damaged DNA polymer formed by alkylation lesions.</text>
</comment>
<keyword evidence="5" id="KW-0234">DNA repair</keyword>
<proteinExistence type="predicted"/>
<dbReference type="SUPFAM" id="SSF48150">
    <property type="entry name" value="DNA-glycosylase"/>
    <property type="match status" value="1"/>
</dbReference>
<name>A0A383TVA9_9FLAO</name>
<dbReference type="RefSeq" id="WP_119057215.1">
    <property type="nucleotide sequence ID" value="NZ_OX579588.1"/>
</dbReference>
<evidence type="ECO:0000256" key="5">
    <source>
        <dbReference type="ARBA" id="ARBA00023204"/>
    </source>
</evidence>
<dbReference type="GO" id="GO:0046872">
    <property type="term" value="F:metal ion binding"/>
    <property type="evidence" value="ECO:0007669"/>
    <property type="project" value="UniProtKB-KW"/>
</dbReference>
<dbReference type="InterPro" id="IPR005019">
    <property type="entry name" value="Adenine_glyco"/>
</dbReference>